<dbReference type="SUPFAM" id="SSF51735">
    <property type="entry name" value="NAD(P)-binding Rossmann-fold domains"/>
    <property type="match status" value="1"/>
</dbReference>
<dbReference type="PRINTS" id="PR00081">
    <property type="entry name" value="GDHRDH"/>
</dbReference>
<keyword evidence="2" id="KW-0560">Oxidoreductase</keyword>
<evidence type="ECO:0000256" key="2">
    <source>
        <dbReference type="ARBA" id="ARBA00023002"/>
    </source>
</evidence>
<organism evidence="3 4">
    <name type="scientific">Amnibacterium kyonggiense</name>
    <dbReference type="NCBI Taxonomy" id="595671"/>
    <lineage>
        <taxon>Bacteria</taxon>
        <taxon>Bacillati</taxon>
        <taxon>Actinomycetota</taxon>
        <taxon>Actinomycetes</taxon>
        <taxon>Micrococcales</taxon>
        <taxon>Microbacteriaceae</taxon>
        <taxon>Amnibacterium</taxon>
    </lineage>
</organism>
<accession>A0A4R7FPL3</accession>
<protein>
    <submittedName>
        <fullName evidence="3">Glucose 1-dehydrogenase</fullName>
    </submittedName>
</protein>
<dbReference type="InterPro" id="IPR020904">
    <property type="entry name" value="Sc_DH/Rdtase_CS"/>
</dbReference>
<dbReference type="PRINTS" id="PR00080">
    <property type="entry name" value="SDRFAMILY"/>
</dbReference>
<dbReference type="OrthoDB" id="272646at2"/>
<dbReference type="InterPro" id="IPR002347">
    <property type="entry name" value="SDR_fam"/>
</dbReference>
<dbReference type="Gene3D" id="3.40.50.720">
    <property type="entry name" value="NAD(P)-binding Rossmann-like Domain"/>
    <property type="match status" value="1"/>
</dbReference>
<dbReference type="EMBL" id="SOAM01000001">
    <property type="protein sequence ID" value="TDS79596.1"/>
    <property type="molecule type" value="Genomic_DNA"/>
</dbReference>
<dbReference type="GO" id="GO:0016491">
    <property type="term" value="F:oxidoreductase activity"/>
    <property type="evidence" value="ECO:0007669"/>
    <property type="project" value="UniProtKB-KW"/>
</dbReference>
<proteinExistence type="inferred from homology"/>
<comment type="similarity">
    <text evidence="1">Belongs to the short-chain dehydrogenases/reductases (SDR) family.</text>
</comment>
<dbReference type="FunFam" id="3.40.50.720:FF:000084">
    <property type="entry name" value="Short-chain dehydrogenase reductase"/>
    <property type="match status" value="1"/>
</dbReference>
<dbReference type="Proteomes" id="UP000295344">
    <property type="component" value="Unassembled WGS sequence"/>
</dbReference>
<dbReference type="InterPro" id="IPR036291">
    <property type="entry name" value="NAD(P)-bd_dom_sf"/>
</dbReference>
<evidence type="ECO:0000256" key="1">
    <source>
        <dbReference type="ARBA" id="ARBA00006484"/>
    </source>
</evidence>
<dbReference type="PROSITE" id="PS00061">
    <property type="entry name" value="ADH_SHORT"/>
    <property type="match status" value="1"/>
</dbReference>
<dbReference type="PANTHER" id="PTHR43639">
    <property type="entry name" value="OXIDOREDUCTASE, SHORT-CHAIN DEHYDROGENASE/REDUCTASE FAMILY (AFU_ORTHOLOGUE AFUA_5G02870)"/>
    <property type="match status" value="1"/>
</dbReference>
<reference evidence="3 4" key="1">
    <citation type="submission" date="2019-03" db="EMBL/GenBank/DDBJ databases">
        <title>Genomic Encyclopedia of Archaeal and Bacterial Type Strains, Phase II (KMG-II): from individual species to whole genera.</title>
        <authorList>
            <person name="Goeker M."/>
        </authorList>
    </citation>
    <scope>NUCLEOTIDE SEQUENCE [LARGE SCALE GENOMIC DNA]</scope>
    <source>
        <strain evidence="3 4">DSM 24782</strain>
    </source>
</reference>
<dbReference type="NCBIfam" id="NF005559">
    <property type="entry name" value="PRK07231.1"/>
    <property type="match status" value="1"/>
</dbReference>
<evidence type="ECO:0000313" key="4">
    <source>
        <dbReference type="Proteomes" id="UP000295344"/>
    </source>
</evidence>
<evidence type="ECO:0000313" key="3">
    <source>
        <dbReference type="EMBL" id="TDS79596.1"/>
    </source>
</evidence>
<dbReference type="Pfam" id="PF13561">
    <property type="entry name" value="adh_short_C2"/>
    <property type="match status" value="1"/>
</dbReference>
<dbReference type="PANTHER" id="PTHR43639:SF1">
    <property type="entry name" value="SHORT-CHAIN DEHYDROGENASE_REDUCTASE FAMILY PROTEIN"/>
    <property type="match status" value="1"/>
</dbReference>
<keyword evidence="4" id="KW-1185">Reference proteome</keyword>
<name>A0A4R7FPL3_9MICO</name>
<sequence length="255" mass="26585">MLLEGKSIVVTGGNSGIGKAIVLAMAAEGASVVVDYVAHEDATTQLIAQVEAAGGEAVGVEADISKADDLHRMMRTAVDSFGRLDVLVNNAGIETRQSLLDTTEEDYEKVMAVNMKSAFFASQAAAKRFIEQGDGGLVINISSVHEDWPMPGNIAYCVSKGGMRMLTRTAGVELGPHGIRMVNVAPGAVDTPINAATTSNTEKLGELKDAIPLRRLAESSDIADVVVFLASGRASYMTSTTVVVDGGIMQGSVGL</sequence>
<comment type="caution">
    <text evidence="3">The sequence shown here is derived from an EMBL/GenBank/DDBJ whole genome shotgun (WGS) entry which is preliminary data.</text>
</comment>
<gene>
    <name evidence="3" type="ORF">CLV52_0128</name>
</gene>
<dbReference type="AlphaFoldDB" id="A0A4R7FPL3"/>